<dbReference type="EMBL" id="JBDJNQ010000007">
    <property type="protein sequence ID" value="MEN5378631.1"/>
    <property type="molecule type" value="Genomic_DNA"/>
</dbReference>
<dbReference type="PROSITE" id="PS51186">
    <property type="entry name" value="GNAT"/>
    <property type="match status" value="1"/>
</dbReference>
<proteinExistence type="predicted"/>
<evidence type="ECO:0000313" key="3">
    <source>
        <dbReference type="Proteomes" id="UP001409291"/>
    </source>
</evidence>
<dbReference type="Proteomes" id="UP001409291">
    <property type="component" value="Unassembled WGS sequence"/>
</dbReference>
<sequence>MEIRNSTAHDIEDIFKVYEQASAYKLQVGNKGWKGFKLAQVQKEIDENRHFVILEGSVVACTFVLTFKDDVIWKESANDNAIYIHRIATNPLFRGNSYVTKIVAWAKEYAIANEKKFIRLDTHSGNDKINNYYISCGFMFKGVSQIKWTPELPEHYKEGSFSLFEIAL</sequence>
<dbReference type="InterPro" id="IPR000182">
    <property type="entry name" value="GNAT_dom"/>
</dbReference>
<dbReference type="Pfam" id="PF00583">
    <property type="entry name" value="Acetyltransf_1"/>
    <property type="match status" value="1"/>
</dbReference>
<name>A0ABV0BVD4_9SPHI</name>
<evidence type="ECO:0000259" key="1">
    <source>
        <dbReference type="PROSITE" id="PS51186"/>
    </source>
</evidence>
<gene>
    <name evidence="2" type="ORF">ABE541_15315</name>
</gene>
<dbReference type="RefSeq" id="WP_168126669.1">
    <property type="nucleotide sequence ID" value="NZ_JBDJLH010000002.1"/>
</dbReference>
<dbReference type="SUPFAM" id="SSF55729">
    <property type="entry name" value="Acyl-CoA N-acyltransferases (Nat)"/>
    <property type="match status" value="1"/>
</dbReference>
<dbReference type="CDD" id="cd04301">
    <property type="entry name" value="NAT_SF"/>
    <property type="match status" value="1"/>
</dbReference>
<keyword evidence="3" id="KW-1185">Reference proteome</keyword>
<organism evidence="2 3">
    <name type="scientific">Sphingobacterium kitahiroshimense</name>
    <dbReference type="NCBI Taxonomy" id="470446"/>
    <lineage>
        <taxon>Bacteria</taxon>
        <taxon>Pseudomonadati</taxon>
        <taxon>Bacteroidota</taxon>
        <taxon>Sphingobacteriia</taxon>
        <taxon>Sphingobacteriales</taxon>
        <taxon>Sphingobacteriaceae</taxon>
        <taxon>Sphingobacterium</taxon>
    </lineage>
</organism>
<reference evidence="2 3" key="1">
    <citation type="submission" date="2024-04" db="EMBL/GenBank/DDBJ databases">
        <title>WGS of bacteria from Torrens River.</title>
        <authorList>
            <person name="Wyrsch E.R."/>
            <person name="Drigo B."/>
        </authorList>
    </citation>
    <scope>NUCLEOTIDE SEQUENCE [LARGE SCALE GENOMIC DNA]</scope>
    <source>
        <strain evidence="2 3">TWI391</strain>
    </source>
</reference>
<comment type="caution">
    <text evidence="2">The sequence shown here is derived from an EMBL/GenBank/DDBJ whole genome shotgun (WGS) entry which is preliminary data.</text>
</comment>
<protein>
    <submittedName>
        <fullName evidence="2">GNAT family N-acetyltransferase</fullName>
    </submittedName>
</protein>
<evidence type="ECO:0000313" key="2">
    <source>
        <dbReference type="EMBL" id="MEN5378631.1"/>
    </source>
</evidence>
<dbReference type="Gene3D" id="3.40.630.30">
    <property type="match status" value="1"/>
</dbReference>
<dbReference type="InterPro" id="IPR016181">
    <property type="entry name" value="Acyl_CoA_acyltransferase"/>
</dbReference>
<accession>A0ABV0BVD4</accession>
<feature type="domain" description="N-acetyltransferase" evidence="1">
    <location>
        <begin position="1"/>
        <end position="159"/>
    </location>
</feature>